<organism evidence="2 3">
    <name type="scientific">Kockovaella imperatae</name>
    <dbReference type="NCBI Taxonomy" id="4999"/>
    <lineage>
        <taxon>Eukaryota</taxon>
        <taxon>Fungi</taxon>
        <taxon>Dikarya</taxon>
        <taxon>Basidiomycota</taxon>
        <taxon>Agaricomycotina</taxon>
        <taxon>Tremellomycetes</taxon>
        <taxon>Tremellales</taxon>
        <taxon>Cuniculitremaceae</taxon>
        <taxon>Kockovaella</taxon>
    </lineage>
</organism>
<sequence length="990" mass="108704">MSEEEEKQIFGKTVSEIYREETSNDHLYMPRPLPDDAPPPSPRPDSSPKLGATLPTDSSVSSNAGLVESVKELEDRMSRPAVQYSEASVPMTRTDSTLTNPSSEDMTPVNTPRSSSRGAWNVIAQAVVPAAAPLSPSEVLVRARSEARAKLYRSSKVIPYPDPSPTRRIGSLQDNDCQAQQEDSSTESLSGQPATSPTSQSDARDYGWDDDRQMCTDEWMRHVRRKRKSSDFHAVDVLRHRYHLQFMGDDWENITDSQEQIIAKAQRFTQAQGLSVPGDKSTLGLGFVDSASHMRGGADDLDQRPSDESRSIIVDEDVPMTRHVSPDPGESHYQEHPLTVEPEQPSSPTSSDGDVSDYSGCTDESTSSDTPLHVHLSSILNRSNVTDWLAHGLEARRAQTLDAQKARLTNRKRPRPLYRDESGVREKEPGIPQSGNRIRSPSDGARASPSGPRPSGSFSDSVDSLKQAETQTRTRDLRPFKVHFGPEVSAGRPSAEPLSTGALTLDDKGSGGIDATASRPLPMDTQASSIAPSPKFKGKGKAKAIEYTQESVEEYIGPKSAFSSPSDSPSDSDPEEVAVQLALERSIQDSPNRSGFEVAQGDEAGPSTGPGTRSQTARDPFGFLHHSLESEQSVFRTAGRGVANLPEAEQATFNWFYWGWSDTSDPPSSRNDTSRDPLWLILDPPDWRDNLLRRFGHNLFESGVQYALEPWQEPLPVPSVNVIPATPVEMTIPTLPDDQWLGVPRSDSSGRLKRRSSWHGRTESLLPSIINSDIGTDVTTLPEDRWTASVTSVEDTIKRIHQIFGLGPSIGRDEQAQVTPASFITAGTQGNEAIVSPQTVTRPRPRLFRSLSEHFLGVRGILEDGARENYRSDLRASRPAPRPPVQMEQLDGPKVMEESAAARLTAYRYPARPNEPSLSNQLHSFIDLNDDDDVQSIPSTTDNHSPTQAVPIESESPLLTFGEALMTTFSSTMDLVLRSFSGESEDDEDE</sequence>
<feature type="region of interest" description="Disordered" evidence="1">
    <location>
        <begin position="294"/>
        <end position="371"/>
    </location>
</feature>
<feature type="compositionally biased region" description="Basic and acidic residues" evidence="1">
    <location>
        <begin position="69"/>
        <end position="78"/>
    </location>
</feature>
<feature type="compositionally biased region" description="Low complexity" evidence="1">
    <location>
        <begin position="444"/>
        <end position="457"/>
    </location>
</feature>
<feature type="region of interest" description="Disordered" evidence="1">
    <location>
        <begin position="930"/>
        <end position="951"/>
    </location>
</feature>
<keyword evidence="3" id="KW-1185">Reference proteome</keyword>
<feature type="compositionally biased region" description="Basic and acidic residues" evidence="1">
    <location>
        <begin position="417"/>
        <end position="429"/>
    </location>
</feature>
<reference evidence="2 3" key="1">
    <citation type="submission" date="2017-03" db="EMBL/GenBank/DDBJ databases">
        <title>Widespread Adenine N6-methylation of Active Genes in Fungi.</title>
        <authorList>
            <consortium name="DOE Joint Genome Institute"/>
            <person name="Mondo S.J."/>
            <person name="Dannebaum R.O."/>
            <person name="Kuo R.C."/>
            <person name="Louie K.B."/>
            <person name="Bewick A.J."/>
            <person name="Labutti K."/>
            <person name="Haridas S."/>
            <person name="Kuo A."/>
            <person name="Salamov A."/>
            <person name="Ahrendt S.R."/>
            <person name="Lau R."/>
            <person name="Bowen B.P."/>
            <person name="Lipzen A."/>
            <person name="Sullivan W."/>
            <person name="Andreopoulos W.B."/>
            <person name="Clum A."/>
            <person name="Lindquist E."/>
            <person name="Daum C."/>
            <person name="Northen T.R."/>
            <person name="Ramamoorthy G."/>
            <person name="Schmitz R.J."/>
            <person name="Gryganskyi A."/>
            <person name="Culley D."/>
            <person name="Magnuson J."/>
            <person name="James T.Y."/>
            <person name="O'Malley M.A."/>
            <person name="Stajich J.E."/>
            <person name="Spatafora J.W."/>
            <person name="Visel A."/>
            <person name="Grigoriev I.V."/>
        </authorList>
    </citation>
    <scope>NUCLEOTIDE SEQUENCE [LARGE SCALE GENOMIC DNA]</scope>
    <source>
        <strain evidence="2 3">NRRL Y-17943</strain>
    </source>
</reference>
<feature type="region of interest" description="Disordered" evidence="1">
    <location>
        <begin position="872"/>
        <end position="893"/>
    </location>
</feature>
<evidence type="ECO:0000313" key="3">
    <source>
        <dbReference type="Proteomes" id="UP000193218"/>
    </source>
</evidence>
<feature type="compositionally biased region" description="Pro residues" evidence="1">
    <location>
        <begin position="31"/>
        <end position="45"/>
    </location>
</feature>
<dbReference type="RefSeq" id="XP_021868446.1">
    <property type="nucleotide sequence ID" value="XM_022012078.1"/>
</dbReference>
<feature type="compositionally biased region" description="Polar residues" evidence="1">
    <location>
        <begin position="55"/>
        <end position="64"/>
    </location>
</feature>
<feature type="region of interest" description="Disordered" evidence="1">
    <location>
        <begin position="404"/>
        <end position="544"/>
    </location>
</feature>
<feature type="compositionally biased region" description="Basic and acidic residues" evidence="1">
    <location>
        <begin position="296"/>
        <end position="310"/>
    </location>
</feature>
<gene>
    <name evidence="2" type="ORF">BD324DRAFT_167660</name>
</gene>
<evidence type="ECO:0000313" key="2">
    <source>
        <dbReference type="EMBL" id="ORX34168.1"/>
    </source>
</evidence>
<feature type="region of interest" description="Disordered" evidence="1">
    <location>
        <begin position="556"/>
        <end position="619"/>
    </location>
</feature>
<name>A0A1Y1U825_9TREE</name>
<comment type="caution">
    <text evidence="2">The sequence shown here is derived from an EMBL/GenBank/DDBJ whole genome shotgun (WGS) entry which is preliminary data.</text>
</comment>
<dbReference type="EMBL" id="NBSH01000015">
    <property type="protein sequence ID" value="ORX34168.1"/>
    <property type="molecule type" value="Genomic_DNA"/>
</dbReference>
<protein>
    <submittedName>
        <fullName evidence="2">Uncharacterized protein</fullName>
    </submittedName>
</protein>
<proteinExistence type="predicted"/>
<dbReference type="AlphaFoldDB" id="A0A1Y1U825"/>
<accession>A0A1Y1U825</accession>
<dbReference type="GeneID" id="33553886"/>
<feature type="region of interest" description="Disordered" evidence="1">
    <location>
        <begin position="18"/>
        <end position="116"/>
    </location>
</feature>
<feature type="compositionally biased region" description="Polar residues" evidence="1">
    <location>
        <begin position="91"/>
        <end position="116"/>
    </location>
</feature>
<feature type="compositionally biased region" description="Polar residues" evidence="1">
    <location>
        <begin position="344"/>
        <end position="353"/>
    </location>
</feature>
<feature type="compositionally biased region" description="Polar residues" evidence="1">
    <location>
        <begin position="936"/>
        <end position="948"/>
    </location>
</feature>
<feature type="region of interest" description="Disordered" evidence="1">
    <location>
        <begin position="151"/>
        <end position="209"/>
    </location>
</feature>
<dbReference type="Proteomes" id="UP000193218">
    <property type="component" value="Unassembled WGS sequence"/>
</dbReference>
<dbReference type="InParanoid" id="A0A1Y1U825"/>
<feature type="compositionally biased region" description="Polar residues" evidence="1">
    <location>
        <begin position="172"/>
        <end position="201"/>
    </location>
</feature>
<evidence type="ECO:0000256" key="1">
    <source>
        <dbReference type="SAM" id="MobiDB-lite"/>
    </source>
</evidence>
<feature type="compositionally biased region" description="Polar residues" evidence="1">
    <location>
        <begin position="458"/>
        <end position="471"/>
    </location>
</feature>